<feature type="transmembrane region" description="Helical" evidence="1">
    <location>
        <begin position="225"/>
        <end position="246"/>
    </location>
</feature>
<evidence type="ECO:0000313" key="3">
    <source>
        <dbReference type="EMBL" id="SDD45693.1"/>
    </source>
</evidence>
<feature type="transmembrane region" description="Helical" evidence="1">
    <location>
        <begin position="163"/>
        <end position="184"/>
    </location>
</feature>
<protein>
    <recommendedName>
        <fullName evidence="5">Magnesium transporter NIPA</fullName>
    </recommendedName>
</protein>
<dbReference type="RefSeq" id="WP_072845228.1">
    <property type="nucleotide sequence ID" value="NZ_FNAB01000004.1"/>
</dbReference>
<feature type="transmembrane region" description="Helical" evidence="1">
    <location>
        <begin position="99"/>
        <end position="119"/>
    </location>
</feature>
<reference evidence="3 4" key="1">
    <citation type="submission" date="2016-10" db="EMBL/GenBank/DDBJ databases">
        <authorList>
            <person name="de Groot N.N."/>
        </authorList>
    </citation>
    <scope>NUCLEOTIDE SEQUENCE [LARGE SCALE GENOMIC DNA]</scope>
    <source>
        <strain evidence="3 4">JCM 11308</strain>
    </source>
</reference>
<dbReference type="STRING" id="168276.SAMN05444580_104320"/>
<proteinExistence type="predicted"/>
<feature type="signal peptide" evidence="2">
    <location>
        <begin position="1"/>
        <end position="25"/>
    </location>
</feature>
<gene>
    <name evidence="3" type="ORF">SAMN05444580_104320</name>
</gene>
<evidence type="ECO:0008006" key="5">
    <source>
        <dbReference type="Google" id="ProtNLM"/>
    </source>
</evidence>
<dbReference type="PANTHER" id="PTHR40761">
    <property type="entry name" value="CONSERVED INTEGRAL MEMBRANE ALANINE VALINE AND LEUCINE RICH PROTEIN-RELATED"/>
    <property type="match status" value="1"/>
</dbReference>
<feature type="transmembrane region" description="Helical" evidence="1">
    <location>
        <begin position="131"/>
        <end position="151"/>
    </location>
</feature>
<dbReference type="NCBIfam" id="NF038012">
    <property type="entry name" value="DMT_1"/>
    <property type="match status" value="1"/>
</dbReference>
<dbReference type="EMBL" id="FNAB01000004">
    <property type="protein sequence ID" value="SDD45693.1"/>
    <property type="molecule type" value="Genomic_DNA"/>
</dbReference>
<keyword evidence="1" id="KW-1133">Transmembrane helix</keyword>
<feature type="transmembrane region" description="Helical" evidence="1">
    <location>
        <begin position="196"/>
        <end position="213"/>
    </location>
</feature>
<dbReference type="Proteomes" id="UP000199417">
    <property type="component" value="Unassembled WGS sequence"/>
</dbReference>
<keyword evidence="1" id="KW-0472">Membrane</keyword>
<keyword evidence="1" id="KW-0812">Transmembrane</keyword>
<name>A0A1G6UWR4_9NOCA</name>
<sequence length="293" mass="29619">MTDLPLLAVACALVGALLFACGSVAQQSAAADVAEDGALLSELIRKPRWWAGLLGDLGGYVFQVIALGLGSVLVVQPLIVATLLFALPLSARFAGTRMTARTWVTAAALAVSLAVFLVVGNPTEGVEDATFGHWLVPLGLVVGLCVAAVAATATPIAAGPRALLLGFASGALYGVAVALTKPVLGLLDQGPATVLTHWPLWALAASGIAGFYLQQRAFHAGPLAASLPAITIAEPLVAAFLGFAVLGERLRVAGPGLVVIVVAVVVMLVTTVALSRAQAQSSPRTSAPDPVAS</sequence>
<evidence type="ECO:0000256" key="1">
    <source>
        <dbReference type="SAM" id="Phobius"/>
    </source>
</evidence>
<evidence type="ECO:0000313" key="4">
    <source>
        <dbReference type="Proteomes" id="UP000199417"/>
    </source>
</evidence>
<keyword evidence="2" id="KW-0732">Signal</keyword>
<feature type="chain" id="PRO_5038332278" description="Magnesium transporter NIPA" evidence="2">
    <location>
        <begin position="26"/>
        <end position="293"/>
    </location>
</feature>
<feature type="transmembrane region" description="Helical" evidence="1">
    <location>
        <begin position="252"/>
        <end position="274"/>
    </location>
</feature>
<keyword evidence="4" id="KW-1185">Reference proteome</keyword>
<organism evidence="3 4">
    <name type="scientific">Rhodococcus tukisamuensis</name>
    <dbReference type="NCBI Taxonomy" id="168276"/>
    <lineage>
        <taxon>Bacteria</taxon>
        <taxon>Bacillati</taxon>
        <taxon>Actinomycetota</taxon>
        <taxon>Actinomycetes</taxon>
        <taxon>Mycobacteriales</taxon>
        <taxon>Nocardiaceae</taxon>
        <taxon>Rhodococcus</taxon>
    </lineage>
</organism>
<accession>A0A1G6UWR4</accession>
<evidence type="ECO:0000256" key="2">
    <source>
        <dbReference type="SAM" id="SignalP"/>
    </source>
</evidence>
<dbReference type="AlphaFoldDB" id="A0A1G6UWR4"/>
<feature type="transmembrane region" description="Helical" evidence="1">
    <location>
        <begin position="60"/>
        <end position="87"/>
    </location>
</feature>
<dbReference type="PANTHER" id="PTHR40761:SF1">
    <property type="entry name" value="CONSERVED INTEGRAL MEMBRANE ALANINE VALINE AND LEUCINE RICH PROTEIN-RELATED"/>
    <property type="match status" value="1"/>
</dbReference>